<dbReference type="AlphaFoldDB" id="A0AAN7HEF5"/>
<dbReference type="EMBL" id="MU860084">
    <property type="protein sequence ID" value="KAK4238745.1"/>
    <property type="molecule type" value="Genomic_DNA"/>
</dbReference>
<feature type="domain" description="DUF7600" evidence="1">
    <location>
        <begin position="299"/>
        <end position="454"/>
    </location>
</feature>
<dbReference type="Pfam" id="PF24539">
    <property type="entry name" value="DUF7600"/>
    <property type="match status" value="1"/>
</dbReference>
<accession>A0AAN7HEF5</accession>
<evidence type="ECO:0000313" key="3">
    <source>
        <dbReference type="Proteomes" id="UP001303760"/>
    </source>
</evidence>
<evidence type="ECO:0000259" key="1">
    <source>
        <dbReference type="Pfam" id="PF24539"/>
    </source>
</evidence>
<reference evidence="2" key="2">
    <citation type="submission" date="2023-05" db="EMBL/GenBank/DDBJ databases">
        <authorList>
            <consortium name="Lawrence Berkeley National Laboratory"/>
            <person name="Steindorff A."/>
            <person name="Hensen N."/>
            <person name="Bonometti L."/>
            <person name="Westerberg I."/>
            <person name="Brannstrom I.O."/>
            <person name="Guillou S."/>
            <person name="Cros-Aarteil S."/>
            <person name="Calhoun S."/>
            <person name="Haridas S."/>
            <person name="Kuo A."/>
            <person name="Mondo S."/>
            <person name="Pangilinan J."/>
            <person name="Riley R."/>
            <person name="Labutti K."/>
            <person name="Andreopoulos B."/>
            <person name="Lipzen A."/>
            <person name="Chen C."/>
            <person name="Yanf M."/>
            <person name="Daum C."/>
            <person name="Ng V."/>
            <person name="Clum A."/>
            <person name="Ohm R."/>
            <person name="Martin F."/>
            <person name="Silar P."/>
            <person name="Natvig D."/>
            <person name="Lalanne C."/>
            <person name="Gautier V."/>
            <person name="Ament-Velasquez S.L."/>
            <person name="Kruys A."/>
            <person name="Hutchinson M.I."/>
            <person name="Powell A.J."/>
            <person name="Barry K."/>
            <person name="Miller A.N."/>
            <person name="Grigoriev I.V."/>
            <person name="Debuchy R."/>
            <person name="Gladieux P."/>
            <person name="Thoren M.H."/>
            <person name="Johannesson H."/>
        </authorList>
    </citation>
    <scope>NUCLEOTIDE SEQUENCE</scope>
    <source>
        <strain evidence="2">CBS 532.94</strain>
    </source>
</reference>
<sequence length="660" mass="73909">MQVCTSPEGIVLTGVGLYPNPRRGAFIAPRNPRARWDDPGYENPDEDGFGATLGPAINDRRGFVFHVACWPLLEQAFDPDPVPHARLFEVCDSLPYVMGRGLMEWSYDYGGLAILRDEYSFPWEPRFADSRFLEGSLNSIYSVDPFSVPEVDQILTERPRAPPSTNSLVSKAIACSEHDPFNSLPVELCSAIAEYLSTADALNARLPSRAFWHLFGSQQFWASRFKGNSDRSWLFEVRNQKNARDWRWLYHRTTNGRIGKGLQNRRLIWGLIRDLTAILELRWSDLASGLSPAWQLDLQQKREWLLTAGSMREQPEGSTQLDEGCRRFNSQKLRIAGHISQMSASTVRLGSSEYIVGISLTTAGGEVVRLGYSNASERPVQLAGLAVLRLAVGLHGIHGLQCIDAQTSEPSIWLGDPNDAPKTERAIGKTQVTALEVGFDGFKMVSIAVSQQPHTTEAPEHDTLRHSALWYPDIPPPTLSLNEDCFIPLPSYTWGFRPLFWTRFGGPHGSYLQNLIKVTISFAGGVRPIDFSFNTEVPADYRSFGRDGTEYGELIEFPIDGPGGEVIDRVKICEEYPRAYGYTAGWWHEEGKLKWLKLYTNRGRTCELGTRSTLPSKQWVFRDISAAPKSAITGFFGAQCRNLSLPITVLGVMTEPLRKT</sequence>
<dbReference type="Gene3D" id="1.20.1280.50">
    <property type="match status" value="1"/>
</dbReference>
<reference evidence="2" key="1">
    <citation type="journal article" date="2023" name="Mol. Phylogenet. Evol.">
        <title>Genome-scale phylogeny and comparative genomics of the fungal order Sordariales.</title>
        <authorList>
            <person name="Hensen N."/>
            <person name="Bonometti L."/>
            <person name="Westerberg I."/>
            <person name="Brannstrom I.O."/>
            <person name="Guillou S."/>
            <person name="Cros-Aarteil S."/>
            <person name="Calhoun S."/>
            <person name="Haridas S."/>
            <person name="Kuo A."/>
            <person name="Mondo S."/>
            <person name="Pangilinan J."/>
            <person name="Riley R."/>
            <person name="LaButti K."/>
            <person name="Andreopoulos B."/>
            <person name="Lipzen A."/>
            <person name="Chen C."/>
            <person name="Yan M."/>
            <person name="Daum C."/>
            <person name="Ng V."/>
            <person name="Clum A."/>
            <person name="Steindorff A."/>
            <person name="Ohm R.A."/>
            <person name="Martin F."/>
            <person name="Silar P."/>
            <person name="Natvig D.O."/>
            <person name="Lalanne C."/>
            <person name="Gautier V."/>
            <person name="Ament-Velasquez S.L."/>
            <person name="Kruys A."/>
            <person name="Hutchinson M.I."/>
            <person name="Powell A.J."/>
            <person name="Barry K."/>
            <person name="Miller A.N."/>
            <person name="Grigoriev I.V."/>
            <person name="Debuchy R."/>
            <person name="Gladieux P."/>
            <person name="Hiltunen Thoren M."/>
            <person name="Johannesson H."/>
        </authorList>
    </citation>
    <scope>NUCLEOTIDE SEQUENCE</scope>
    <source>
        <strain evidence="2">CBS 532.94</strain>
    </source>
</reference>
<dbReference type="InterPro" id="IPR056021">
    <property type="entry name" value="DUF7600"/>
</dbReference>
<protein>
    <recommendedName>
        <fullName evidence="1">DUF7600 domain-containing protein</fullName>
    </recommendedName>
</protein>
<gene>
    <name evidence="2" type="ORF">C8A03DRAFT_33205</name>
</gene>
<dbReference type="Proteomes" id="UP001303760">
    <property type="component" value="Unassembled WGS sequence"/>
</dbReference>
<keyword evidence="3" id="KW-1185">Reference proteome</keyword>
<organism evidence="2 3">
    <name type="scientific">Achaetomium macrosporum</name>
    <dbReference type="NCBI Taxonomy" id="79813"/>
    <lineage>
        <taxon>Eukaryota</taxon>
        <taxon>Fungi</taxon>
        <taxon>Dikarya</taxon>
        <taxon>Ascomycota</taxon>
        <taxon>Pezizomycotina</taxon>
        <taxon>Sordariomycetes</taxon>
        <taxon>Sordariomycetidae</taxon>
        <taxon>Sordariales</taxon>
        <taxon>Chaetomiaceae</taxon>
        <taxon>Achaetomium</taxon>
    </lineage>
</organism>
<dbReference type="SUPFAM" id="SSF51101">
    <property type="entry name" value="Mannose-binding lectins"/>
    <property type="match status" value="1"/>
</dbReference>
<dbReference type="SUPFAM" id="SSF81383">
    <property type="entry name" value="F-box domain"/>
    <property type="match status" value="1"/>
</dbReference>
<comment type="caution">
    <text evidence="2">The sequence shown here is derived from an EMBL/GenBank/DDBJ whole genome shotgun (WGS) entry which is preliminary data.</text>
</comment>
<name>A0AAN7HEF5_9PEZI</name>
<evidence type="ECO:0000313" key="2">
    <source>
        <dbReference type="EMBL" id="KAK4238745.1"/>
    </source>
</evidence>
<dbReference type="InterPro" id="IPR036404">
    <property type="entry name" value="Jacalin-like_lectin_dom_sf"/>
</dbReference>
<dbReference type="InterPro" id="IPR036047">
    <property type="entry name" value="F-box-like_dom_sf"/>
</dbReference>
<proteinExistence type="predicted"/>